<sequence length="487" mass="54785">METPTSVREALRPSDWVTSIDLSDAYFHILMHQTDRKWLRFVWGNRIFQFRALPFGLSLAPWIFTMIVRQFCALIRGQGIRLRMYLDDWLILNQAESLCLSHTQLVLQEAAELGFRINDKKSELKPSQNFTYLGMVFNTVDWTVQPTQRRVDKIQGQIRDTADLSMASVRSLTSILGQMESMASLTHLGRLHKRPFQEALNARWEPESQNWEMLVSLRDWFADTTRQWLITAWLTQGFPIVHSPPSKLLFTDASLRGWGAHSGRPHDLRSVDTGASHMAYKHARVGSSFSGFDGIPSLHQERTCADTLRQHHSGVLPDQAGGISLPSFVTSGMRDFDVVSPPRDHTISKVSSREAERLGGLAESVNQDCPHRMDCSASRTSPPLGSSGEADDRLIRHLVLSPSANLCLPIPGSRSMEDQCSRDILERSARLCVSSNSPPRKGVEKSGPRKTVTSTDRSKLAKPNLGFRTSYGWQASPRFLSSSEEEI</sequence>
<protein>
    <recommendedName>
        <fullName evidence="2">Reverse transcriptase domain-containing protein</fullName>
    </recommendedName>
</protein>
<dbReference type="InterPro" id="IPR043502">
    <property type="entry name" value="DNA/RNA_pol_sf"/>
</dbReference>
<dbReference type="Pfam" id="PF00078">
    <property type="entry name" value="RVT_1"/>
    <property type="match status" value="1"/>
</dbReference>
<organism evidence="3 4">
    <name type="scientific">Littorina saxatilis</name>
    <dbReference type="NCBI Taxonomy" id="31220"/>
    <lineage>
        <taxon>Eukaryota</taxon>
        <taxon>Metazoa</taxon>
        <taxon>Spiralia</taxon>
        <taxon>Lophotrochozoa</taxon>
        <taxon>Mollusca</taxon>
        <taxon>Gastropoda</taxon>
        <taxon>Caenogastropoda</taxon>
        <taxon>Littorinimorpha</taxon>
        <taxon>Littorinoidea</taxon>
        <taxon>Littorinidae</taxon>
        <taxon>Littorina</taxon>
    </lineage>
</organism>
<feature type="region of interest" description="Disordered" evidence="1">
    <location>
        <begin position="432"/>
        <end position="463"/>
    </location>
</feature>
<dbReference type="InterPro" id="IPR000477">
    <property type="entry name" value="RT_dom"/>
</dbReference>
<dbReference type="CDD" id="cd03714">
    <property type="entry name" value="RT_DIRS1"/>
    <property type="match status" value="1"/>
</dbReference>
<evidence type="ECO:0000256" key="1">
    <source>
        <dbReference type="SAM" id="MobiDB-lite"/>
    </source>
</evidence>
<evidence type="ECO:0000313" key="3">
    <source>
        <dbReference type="EMBL" id="KAK7098649.1"/>
    </source>
</evidence>
<dbReference type="PANTHER" id="PTHR33050">
    <property type="entry name" value="REVERSE TRANSCRIPTASE DOMAIN-CONTAINING PROTEIN"/>
    <property type="match status" value="1"/>
</dbReference>
<proteinExistence type="predicted"/>
<evidence type="ECO:0000259" key="2">
    <source>
        <dbReference type="PROSITE" id="PS50878"/>
    </source>
</evidence>
<dbReference type="InterPro" id="IPR052055">
    <property type="entry name" value="Hepadnavirus_pol/RT"/>
</dbReference>
<name>A0AAN9B698_9CAEN</name>
<dbReference type="Gene3D" id="3.10.10.10">
    <property type="entry name" value="HIV Type 1 Reverse Transcriptase, subunit A, domain 1"/>
    <property type="match status" value="1"/>
</dbReference>
<dbReference type="SUPFAM" id="SSF56672">
    <property type="entry name" value="DNA/RNA polymerases"/>
    <property type="match status" value="1"/>
</dbReference>
<dbReference type="PANTHER" id="PTHR33050:SF7">
    <property type="entry name" value="RIBONUCLEASE H"/>
    <property type="match status" value="1"/>
</dbReference>
<evidence type="ECO:0000313" key="4">
    <source>
        <dbReference type="Proteomes" id="UP001374579"/>
    </source>
</evidence>
<dbReference type="PROSITE" id="PS50878">
    <property type="entry name" value="RT_POL"/>
    <property type="match status" value="1"/>
</dbReference>
<dbReference type="EMBL" id="JBAMIC010000012">
    <property type="protein sequence ID" value="KAK7098649.1"/>
    <property type="molecule type" value="Genomic_DNA"/>
</dbReference>
<comment type="caution">
    <text evidence="3">The sequence shown here is derived from an EMBL/GenBank/DDBJ whole genome shotgun (WGS) entry which is preliminary data.</text>
</comment>
<feature type="region of interest" description="Disordered" evidence="1">
    <location>
        <begin position="369"/>
        <end position="389"/>
    </location>
</feature>
<dbReference type="AlphaFoldDB" id="A0AAN9B698"/>
<gene>
    <name evidence="3" type="ORF">V1264_002899</name>
</gene>
<keyword evidence="4" id="KW-1185">Reference proteome</keyword>
<accession>A0AAN9B698</accession>
<dbReference type="Proteomes" id="UP001374579">
    <property type="component" value="Unassembled WGS sequence"/>
</dbReference>
<reference evidence="3 4" key="1">
    <citation type="submission" date="2024-02" db="EMBL/GenBank/DDBJ databases">
        <title>Chromosome-scale genome assembly of the rough periwinkle Littorina saxatilis.</title>
        <authorList>
            <person name="De Jode A."/>
            <person name="Faria R."/>
            <person name="Formenti G."/>
            <person name="Sims Y."/>
            <person name="Smith T.P."/>
            <person name="Tracey A."/>
            <person name="Wood J.M.D."/>
            <person name="Zagrodzka Z.B."/>
            <person name="Johannesson K."/>
            <person name="Butlin R.K."/>
            <person name="Leder E.H."/>
        </authorList>
    </citation>
    <scope>NUCLEOTIDE SEQUENCE [LARGE SCALE GENOMIC DNA]</scope>
    <source>
        <strain evidence="3">Snail1</strain>
        <tissue evidence="3">Muscle</tissue>
    </source>
</reference>
<dbReference type="Gene3D" id="3.30.70.270">
    <property type="match status" value="1"/>
</dbReference>
<dbReference type="InterPro" id="IPR043128">
    <property type="entry name" value="Rev_trsase/Diguanyl_cyclase"/>
</dbReference>
<feature type="domain" description="Reverse transcriptase" evidence="2">
    <location>
        <begin position="1"/>
        <end position="137"/>
    </location>
</feature>